<feature type="region of interest" description="Disordered" evidence="1">
    <location>
        <begin position="1"/>
        <end position="25"/>
    </location>
</feature>
<evidence type="ECO:0000313" key="2">
    <source>
        <dbReference type="EMBL" id="MBW0554551.1"/>
    </source>
</evidence>
<evidence type="ECO:0000313" key="3">
    <source>
        <dbReference type="Proteomes" id="UP000765509"/>
    </source>
</evidence>
<protein>
    <submittedName>
        <fullName evidence="2">Uncharacterized protein</fullName>
    </submittedName>
</protein>
<dbReference type="Proteomes" id="UP000765509">
    <property type="component" value="Unassembled WGS sequence"/>
</dbReference>
<comment type="caution">
    <text evidence="2">The sequence shown here is derived from an EMBL/GenBank/DDBJ whole genome shotgun (WGS) entry which is preliminary data.</text>
</comment>
<keyword evidence="3" id="KW-1185">Reference proteome</keyword>
<dbReference type="EMBL" id="AVOT02061271">
    <property type="protein sequence ID" value="MBW0554551.1"/>
    <property type="molecule type" value="Genomic_DNA"/>
</dbReference>
<dbReference type="AlphaFoldDB" id="A0A9Q3J336"/>
<sequence length="122" mass="14079">MANIQDTLSSEASRPPDLKTSSIKAPHYFNGTQPFKLRIVIQFLQLIFHNDKENFSNNKKKFIYSTSFVIGRAAKLIEPYFSNLTDQDPRQHLNNWELFESKLCTLFGDPNEVRKAKVEVDG</sequence>
<evidence type="ECO:0000256" key="1">
    <source>
        <dbReference type="SAM" id="MobiDB-lite"/>
    </source>
</evidence>
<proteinExistence type="predicted"/>
<organism evidence="2 3">
    <name type="scientific">Austropuccinia psidii MF-1</name>
    <dbReference type="NCBI Taxonomy" id="1389203"/>
    <lineage>
        <taxon>Eukaryota</taxon>
        <taxon>Fungi</taxon>
        <taxon>Dikarya</taxon>
        <taxon>Basidiomycota</taxon>
        <taxon>Pucciniomycotina</taxon>
        <taxon>Pucciniomycetes</taxon>
        <taxon>Pucciniales</taxon>
        <taxon>Sphaerophragmiaceae</taxon>
        <taxon>Austropuccinia</taxon>
    </lineage>
</organism>
<gene>
    <name evidence="2" type="ORF">O181_094266</name>
</gene>
<name>A0A9Q3J336_9BASI</name>
<feature type="compositionally biased region" description="Polar residues" evidence="1">
    <location>
        <begin position="1"/>
        <end position="12"/>
    </location>
</feature>
<reference evidence="2" key="1">
    <citation type="submission" date="2021-03" db="EMBL/GenBank/DDBJ databases">
        <title>Draft genome sequence of rust myrtle Austropuccinia psidii MF-1, a brazilian biotype.</title>
        <authorList>
            <person name="Quecine M.C."/>
            <person name="Pachon D.M.R."/>
            <person name="Bonatelli M.L."/>
            <person name="Correr F.H."/>
            <person name="Franceschini L.M."/>
            <person name="Leite T.F."/>
            <person name="Margarido G.R.A."/>
            <person name="Almeida C.A."/>
            <person name="Ferrarezi J.A."/>
            <person name="Labate C.A."/>
        </authorList>
    </citation>
    <scope>NUCLEOTIDE SEQUENCE</scope>
    <source>
        <strain evidence="2">MF-1</strain>
    </source>
</reference>
<accession>A0A9Q3J336</accession>
<dbReference type="OrthoDB" id="2506111at2759"/>